<reference evidence="16 17" key="1">
    <citation type="journal article" date="2013" name="Int. J. Syst. Evol. Microbiol.">
        <title>Roseomonas aerophila sp. nov., isolated from air.</title>
        <authorList>
            <person name="Kim S.J."/>
            <person name="Weon H.Y."/>
            <person name="Ahn J.H."/>
            <person name="Hong S.B."/>
            <person name="Seok S.J."/>
            <person name="Whang K.S."/>
            <person name="Kwon S.W."/>
        </authorList>
    </citation>
    <scope>NUCLEOTIDE SEQUENCE [LARGE SCALE GENOMIC DNA]</scope>
    <source>
        <strain evidence="16 17">NBRC 108923</strain>
    </source>
</reference>
<comment type="function">
    <text evidence="14 15">Catalyzes the oxidation of protoporphyrinogen IX to protoporphyrin IX.</text>
</comment>
<dbReference type="HAMAP" id="MF_02239">
    <property type="entry name" value="HemJ"/>
    <property type="match status" value="1"/>
</dbReference>
<dbReference type="RefSeq" id="WP_187784848.1">
    <property type="nucleotide sequence ID" value="NZ_JACTVA010000020.1"/>
</dbReference>
<evidence type="ECO:0000256" key="11">
    <source>
        <dbReference type="ARBA" id="ARBA00023004"/>
    </source>
</evidence>
<feature type="transmembrane region" description="Helical" evidence="14">
    <location>
        <begin position="58"/>
        <end position="84"/>
    </location>
</feature>
<evidence type="ECO:0000256" key="13">
    <source>
        <dbReference type="ARBA" id="ARBA00048390"/>
    </source>
</evidence>
<keyword evidence="6 14" id="KW-0349">Heme</keyword>
<organism evidence="16 17">
    <name type="scientific">Teichococcus aerophilus</name>
    <dbReference type="NCBI Taxonomy" id="1224513"/>
    <lineage>
        <taxon>Bacteria</taxon>
        <taxon>Pseudomonadati</taxon>
        <taxon>Pseudomonadota</taxon>
        <taxon>Alphaproteobacteria</taxon>
        <taxon>Acetobacterales</taxon>
        <taxon>Roseomonadaceae</taxon>
        <taxon>Roseomonas</taxon>
    </lineage>
</organism>
<keyword evidence="12 14" id="KW-0472">Membrane</keyword>
<evidence type="ECO:0000256" key="5">
    <source>
        <dbReference type="ARBA" id="ARBA00022475"/>
    </source>
</evidence>
<comment type="similarity">
    <text evidence="3 14 15">Belongs to the HemJ family.</text>
</comment>
<dbReference type="InterPro" id="IPR005265">
    <property type="entry name" value="HemJ-like"/>
</dbReference>
<dbReference type="EMBL" id="JACTVA010000020">
    <property type="protein sequence ID" value="MBC9207679.1"/>
    <property type="molecule type" value="Genomic_DNA"/>
</dbReference>
<keyword evidence="7 14" id="KW-0812">Transmembrane</keyword>
<comment type="caution">
    <text evidence="16">The sequence shown here is derived from an EMBL/GenBank/DDBJ whole genome shotgun (WGS) entry which is preliminary data.</text>
</comment>
<feature type="binding site" description="axial binding residue" evidence="14">
    <location>
        <position position="17"/>
    </location>
    <ligand>
        <name>heme</name>
        <dbReference type="ChEBI" id="CHEBI:30413"/>
    </ligand>
    <ligandPart>
        <name>Fe</name>
        <dbReference type="ChEBI" id="CHEBI:18248"/>
    </ligandPart>
</feature>
<evidence type="ECO:0000256" key="9">
    <source>
        <dbReference type="ARBA" id="ARBA00022989"/>
    </source>
</evidence>
<dbReference type="Proteomes" id="UP000626026">
    <property type="component" value="Unassembled WGS sequence"/>
</dbReference>
<evidence type="ECO:0000256" key="10">
    <source>
        <dbReference type="ARBA" id="ARBA00023002"/>
    </source>
</evidence>
<evidence type="ECO:0000256" key="2">
    <source>
        <dbReference type="ARBA" id="ARBA00005073"/>
    </source>
</evidence>
<comment type="cofactor">
    <cofactor evidence="14 15">
        <name>heme b</name>
        <dbReference type="ChEBI" id="CHEBI:60344"/>
    </cofactor>
    <text evidence="14 15">Binds 1 heme b (iron(II)-protoporphyrin IX) group per subunit.</text>
</comment>
<feature type="transmembrane region" description="Helical" evidence="14">
    <location>
        <begin position="90"/>
        <end position="108"/>
    </location>
</feature>
<dbReference type="PANTHER" id="PTHR40255">
    <property type="entry name" value="UPF0093 MEMBRANE PROTEIN SLR1790"/>
    <property type="match status" value="1"/>
</dbReference>
<evidence type="ECO:0000256" key="1">
    <source>
        <dbReference type="ARBA" id="ARBA00004651"/>
    </source>
</evidence>
<keyword evidence="11 14" id="KW-0408">Iron</keyword>
<evidence type="ECO:0000256" key="3">
    <source>
        <dbReference type="ARBA" id="ARBA00006501"/>
    </source>
</evidence>
<comment type="subcellular location">
    <subcellularLocation>
        <location evidence="1 14">Cell membrane</location>
        <topology evidence="1 14">Multi-pass membrane protein</topology>
    </subcellularLocation>
</comment>
<accession>A0ABR7RM51</accession>
<dbReference type="PIRSF" id="PIRSF004638">
    <property type="entry name" value="UCP004638"/>
    <property type="match status" value="1"/>
</dbReference>
<dbReference type="Pfam" id="PF03653">
    <property type="entry name" value="UPF0093"/>
    <property type="match status" value="1"/>
</dbReference>
<gene>
    <name evidence="16" type="primary">hemJ</name>
    <name evidence="16" type="ORF">IBL26_12615</name>
</gene>
<evidence type="ECO:0000256" key="12">
    <source>
        <dbReference type="ARBA" id="ARBA00023136"/>
    </source>
</evidence>
<keyword evidence="8 14" id="KW-0479">Metal-binding</keyword>
<comment type="catalytic activity">
    <reaction evidence="13 14 15">
        <text>protoporphyrinogen IX + 3 A = protoporphyrin IX + 3 AH2</text>
        <dbReference type="Rhea" id="RHEA:62000"/>
        <dbReference type="ChEBI" id="CHEBI:13193"/>
        <dbReference type="ChEBI" id="CHEBI:17499"/>
        <dbReference type="ChEBI" id="CHEBI:57306"/>
        <dbReference type="ChEBI" id="CHEBI:57307"/>
    </reaction>
</comment>
<keyword evidence="17" id="KW-1185">Reference proteome</keyword>
<feature type="transmembrane region" description="Helical" evidence="14">
    <location>
        <begin position="15"/>
        <end position="37"/>
    </location>
</feature>
<keyword evidence="9 14" id="KW-1133">Transmembrane helix</keyword>
<evidence type="ECO:0000313" key="17">
    <source>
        <dbReference type="Proteomes" id="UP000626026"/>
    </source>
</evidence>
<proteinExistence type="inferred from homology"/>
<dbReference type="PANTHER" id="PTHR40255:SF1">
    <property type="entry name" value="PROTOPORPHYRINOGEN IX OXIDASE"/>
    <property type="match status" value="1"/>
</dbReference>
<keyword evidence="10 14" id="KW-0560">Oxidoreductase</keyword>
<evidence type="ECO:0000256" key="14">
    <source>
        <dbReference type="HAMAP-Rule" id="MF_02239"/>
    </source>
</evidence>
<feature type="binding site" description="axial binding residue" evidence="14">
    <location>
        <position position="94"/>
    </location>
    <ligand>
        <name>heme</name>
        <dbReference type="ChEBI" id="CHEBI:30413"/>
    </ligand>
    <ligandPart>
        <name>Fe</name>
        <dbReference type="ChEBI" id="CHEBI:18248"/>
    </ligandPart>
</feature>
<evidence type="ECO:0000256" key="6">
    <source>
        <dbReference type="ARBA" id="ARBA00022617"/>
    </source>
</evidence>
<sequence>MTIDALAGVYPWVKALHLISVIAWMAGMFYLPRLYVYHTPAPAGSDRSEMLKVMERRLLRAIINPAMAATWLLGLCLVLTPGVIDWSAGWWHTKLLSVLLMSGLHGHLAAARKSFERDERKHSERYWRFANEVPTVLMVVIVIMVIVRPF</sequence>
<keyword evidence="5 14" id="KW-1003">Cell membrane</keyword>
<comment type="pathway">
    <text evidence="2 14 15">Porphyrin-containing compound metabolism; protoporphyrin-IX biosynthesis; protoporphyrin-IX from protoporphyrinogen-IX: step 1/1.</text>
</comment>
<dbReference type="NCBIfam" id="TIGR00701">
    <property type="entry name" value="protoporphyrinogen oxidase HemJ"/>
    <property type="match status" value="1"/>
</dbReference>
<name>A0ABR7RM51_9PROT</name>
<evidence type="ECO:0000256" key="7">
    <source>
        <dbReference type="ARBA" id="ARBA00022692"/>
    </source>
</evidence>
<evidence type="ECO:0000256" key="8">
    <source>
        <dbReference type="ARBA" id="ARBA00022723"/>
    </source>
</evidence>
<evidence type="ECO:0000313" key="16">
    <source>
        <dbReference type="EMBL" id="MBC9207679.1"/>
    </source>
</evidence>
<evidence type="ECO:0000256" key="15">
    <source>
        <dbReference type="PIRNR" id="PIRNR004638"/>
    </source>
</evidence>
<dbReference type="EC" id="1.3.99.-" evidence="14 15"/>
<feature type="transmembrane region" description="Helical" evidence="14">
    <location>
        <begin position="129"/>
        <end position="147"/>
    </location>
</feature>
<comment type="subunit">
    <text evidence="14">Homodimer.</text>
</comment>
<evidence type="ECO:0000256" key="4">
    <source>
        <dbReference type="ARBA" id="ARBA00017504"/>
    </source>
</evidence>
<protein>
    <recommendedName>
        <fullName evidence="4 14">Protoporphyrinogen IX oxidase</fullName>
        <shortName evidence="14">PPO</shortName>
        <ecNumber evidence="14 15">1.3.99.-</ecNumber>
    </recommendedName>
</protein>